<comment type="caution">
    <text evidence="3">The sequence shown here is derived from an EMBL/GenBank/DDBJ whole genome shotgun (WGS) entry which is preliminary data.</text>
</comment>
<keyword evidence="1" id="KW-0175">Coiled coil</keyword>
<protein>
    <submittedName>
        <fullName evidence="3">Uncharacterized protein</fullName>
    </submittedName>
</protein>
<organism evidence="3 4">
    <name type="scientific">Kosmotoga arenicorallina S304</name>
    <dbReference type="NCBI Taxonomy" id="1453497"/>
    <lineage>
        <taxon>Bacteria</taxon>
        <taxon>Thermotogati</taxon>
        <taxon>Thermotogota</taxon>
        <taxon>Thermotogae</taxon>
        <taxon>Kosmotogales</taxon>
        <taxon>Kosmotogaceae</taxon>
        <taxon>Kosmotoga</taxon>
    </lineage>
</organism>
<dbReference type="AlphaFoldDB" id="A0A176K241"/>
<dbReference type="STRING" id="1453497.AT15_07155"/>
<keyword evidence="2" id="KW-1133">Transmembrane helix</keyword>
<evidence type="ECO:0000256" key="2">
    <source>
        <dbReference type="SAM" id="Phobius"/>
    </source>
</evidence>
<feature type="transmembrane region" description="Helical" evidence="2">
    <location>
        <begin position="170"/>
        <end position="198"/>
    </location>
</feature>
<evidence type="ECO:0000313" key="4">
    <source>
        <dbReference type="Proteomes" id="UP000077339"/>
    </source>
</evidence>
<evidence type="ECO:0000313" key="3">
    <source>
        <dbReference type="EMBL" id="OAA31266.1"/>
    </source>
</evidence>
<dbReference type="Proteomes" id="UP000077339">
    <property type="component" value="Unassembled WGS sequence"/>
</dbReference>
<name>A0A176K241_9BACT</name>
<evidence type="ECO:0000256" key="1">
    <source>
        <dbReference type="SAM" id="Coils"/>
    </source>
</evidence>
<reference evidence="3 4" key="1">
    <citation type="submission" date="2014-02" db="EMBL/GenBank/DDBJ databases">
        <title>Kosmotoga genome sequencing.</title>
        <authorList>
            <person name="Pollo S.M."/>
            <person name="Charchuk R."/>
            <person name="Nesbo C.L."/>
        </authorList>
    </citation>
    <scope>NUCLEOTIDE SEQUENCE [LARGE SCALE GENOMIC DNA]</scope>
    <source>
        <strain evidence="3 4">S304</strain>
    </source>
</reference>
<dbReference type="RefSeq" id="WP_068346264.1">
    <property type="nucleotide sequence ID" value="NZ_JFHK01000004.1"/>
</dbReference>
<feature type="transmembrane region" description="Helical" evidence="2">
    <location>
        <begin position="79"/>
        <end position="101"/>
    </location>
</feature>
<feature type="coiled-coil region" evidence="1">
    <location>
        <begin position="209"/>
        <end position="236"/>
    </location>
</feature>
<proteinExistence type="predicted"/>
<accession>A0A176K241</accession>
<dbReference type="PATRIC" id="fig|1453497.3.peg.1425"/>
<gene>
    <name evidence="3" type="ORF">AT15_07155</name>
</gene>
<dbReference type="EMBL" id="JFHK01000004">
    <property type="protein sequence ID" value="OAA31266.1"/>
    <property type="molecule type" value="Genomic_DNA"/>
</dbReference>
<dbReference type="OrthoDB" id="43179at2"/>
<keyword evidence="2" id="KW-0812">Transmembrane</keyword>
<feature type="transmembrane region" description="Helical" evidence="2">
    <location>
        <begin position="25"/>
        <end position="46"/>
    </location>
</feature>
<keyword evidence="2" id="KW-0472">Membrane</keyword>
<feature type="transmembrane region" description="Helical" evidence="2">
    <location>
        <begin position="128"/>
        <end position="150"/>
    </location>
</feature>
<keyword evidence="4" id="KW-1185">Reference proteome</keyword>
<sequence length="306" mass="35235">MLRVSSLVFIIGALCSYLPLFMGNSTLSTVFFATGVTISLFIWYILAINRDAHYKELQKKGILDSEELKHARLFLRRRAIPYVIAYSFSFTALQLSSMGAMKILVENAYTLSEVTDTAKLIEVLGKEYAIYSAVFLVSLISTAFLFYKLIDIIYNDEVKMQLMVSRKRRIPALIPGTISVWLVVLFTIISYGVFSWYFRYKLLMVQVLYGRFREKLDELEDDAKKKKEDLGKQQLLNAENTEKLKERYISLLENTPEGNRRKEIIAALFRDLGGLSTKDASIVLKDLLEKALLSETEYKKLFKLLF</sequence>